<comment type="caution">
    <text evidence="11">The sequence shown here is derived from an EMBL/GenBank/DDBJ whole genome shotgun (WGS) entry which is preliminary data.</text>
</comment>
<comment type="function">
    <text evidence="5">Part of a stress-induced multi-chaperone system, it is involved in the recovery of the cell from heat-induced damage, in cooperation with DnaK, DnaJ and GrpE. Acts before DnaK, in the processing of protein aggregates. Protein binding stimulates the ATPase activity; ATP hydrolysis unfolds the denatured protein aggregates, which probably helps expose new hydrophobic binding sites on the surface of ClpB-bound aggregates, contributing to the solubilization and refolding of denatured protein aggregates by DnaK.</text>
</comment>
<dbReference type="AlphaFoldDB" id="A0A7X9NP64"/>
<evidence type="ECO:0000259" key="10">
    <source>
        <dbReference type="PROSITE" id="PS51903"/>
    </source>
</evidence>
<dbReference type="SUPFAM" id="SSF81923">
    <property type="entry name" value="Double Clp-N motif"/>
    <property type="match status" value="1"/>
</dbReference>
<dbReference type="InterPro" id="IPR041546">
    <property type="entry name" value="ClpA/ClpB_AAA_lid"/>
</dbReference>
<dbReference type="SMART" id="SM00382">
    <property type="entry name" value="AAA"/>
    <property type="match status" value="2"/>
</dbReference>
<sequence>MEDLFTPKAKEVLMLAQEEAKYFKHQTIGSEHLLLALVVEKEGIAGKTLREMNIQENDIREEIEHYTGFGMVKHYPDNYFLPYSPRVKQIIAYANDEAKRSGAEKIGTEHLLLGLLRDEEILASRIMLNLGLSLSRMRQLLKKKMGQEPTRNQMQTPNRRKQPTQAKQETMEGTPTLDALARDLTRQAIEQRLDPVVGRNKEVRRLVQILSRRTKNNPVLVGEPGVGKTAIVEGLAQRIIHGQVPEDMLHKRVMMLDMGSLVAGTKFRGEFEERLKKIIDEIYNDGHIILFIDEIHTLIGAGSAEGSVDASNILKPALARGEIQLIGATTLNEYQKYVEKDSALERRLAKVQVDEPSQEEAVQILQGLRPRYEEHHGLRISDEAIEAAVTMSVRYIHSRQLPDKAIDLIDESAAKVRLDASNKPSKVADLQNELVRVNAEKEEAIYNQAFEQAAQLRLEERKIAEKLAQAQQKQIENQELQVVSAEDVAEVVSQWTGVPVQQIAKKESQRLMDLEKILHQRVVGQDKAVVAVSRAIRRARSGLKDPNRPIGSFMFLGPTGVGKTELAKALAQAMFGSEDALIRVDMSEFMEKYSTSRLIGSPPGYVGYEEGGQLTEKVRTKPYSVILLDEVEKAHPDIFNILLQVLDDGYLTDAKGRKVDFRNTILIMTSNLGATQLREEKSVGFNAVDQSKDQRAMEKRILEELKKAYRPEFLNRIDETVVFNSLDASEIHEIVKIMCRQIVARMAEQGIQLKITPSAIDVIGKAGFDPEYGARPIRRALQREIEDKLSEALISGQVQLGDAVTIGASKGNITLTVKNSKTQPLELVGSGK</sequence>
<dbReference type="PANTHER" id="PTHR11638:SF18">
    <property type="entry name" value="HEAT SHOCK PROTEIN 104"/>
    <property type="match status" value="1"/>
</dbReference>
<evidence type="ECO:0000256" key="7">
    <source>
        <dbReference type="RuleBase" id="RU004432"/>
    </source>
</evidence>
<dbReference type="Pfam" id="PF17871">
    <property type="entry name" value="AAA_lid_9"/>
    <property type="match status" value="1"/>
</dbReference>
<dbReference type="GO" id="GO:0034605">
    <property type="term" value="P:cellular response to heat"/>
    <property type="evidence" value="ECO:0007669"/>
    <property type="project" value="TreeGrafter"/>
</dbReference>
<name>A0A7X9NP64_9ENTE</name>
<dbReference type="PROSITE" id="PS00871">
    <property type="entry name" value="CLPAB_2"/>
    <property type="match status" value="1"/>
</dbReference>
<feature type="compositionally biased region" description="Polar residues" evidence="9">
    <location>
        <begin position="149"/>
        <end position="172"/>
    </location>
</feature>
<keyword evidence="4 7" id="KW-0143">Chaperone</keyword>
<dbReference type="Pfam" id="PF10431">
    <property type="entry name" value="ClpB_D2-small"/>
    <property type="match status" value="1"/>
</dbReference>
<dbReference type="Pfam" id="PF07724">
    <property type="entry name" value="AAA_2"/>
    <property type="match status" value="1"/>
</dbReference>
<protein>
    <submittedName>
        <fullName evidence="11">ATP-dependent Clp protease ATP-binding subunit</fullName>
    </submittedName>
</protein>
<dbReference type="InterPro" id="IPR018368">
    <property type="entry name" value="ClpA/B_CS1"/>
</dbReference>
<dbReference type="InterPro" id="IPR004176">
    <property type="entry name" value="Clp_R_N"/>
</dbReference>
<dbReference type="Pfam" id="PF00004">
    <property type="entry name" value="AAA"/>
    <property type="match status" value="1"/>
</dbReference>
<dbReference type="GO" id="GO:0006508">
    <property type="term" value="P:proteolysis"/>
    <property type="evidence" value="ECO:0007669"/>
    <property type="project" value="UniProtKB-KW"/>
</dbReference>
<dbReference type="GO" id="GO:0005524">
    <property type="term" value="F:ATP binding"/>
    <property type="evidence" value="ECO:0007669"/>
    <property type="project" value="UniProtKB-KW"/>
</dbReference>
<evidence type="ECO:0000256" key="5">
    <source>
        <dbReference type="ARBA" id="ARBA00025613"/>
    </source>
</evidence>
<evidence type="ECO:0000256" key="4">
    <source>
        <dbReference type="ARBA" id="ARBA00023186"/>
    </source>
</evidence>
<dbReference type="InterPro" id="IPR003593">
    <property type="entry name" value="AAA+_ATPase"/>
</dbReference>
<dbReference type="PROSITE" id="PS51903">
    <property type="entry name" value="CLP_R"/>
    <property type="match status" value="1"/>
</dbReference>
<keyword evidence="8" id="KW-0175">Coiled coil</keyword>
<dbReference type="Gene3D" id="1.10.8.60">
    <property type="match status" value="2"/>
</dbReference>
<dbReference type="CDD" id="cd00009">
    <property type="entry name" value="AAA"/>
    <property type="match status" value="1"/>
</dbReference>
<dbReference type="InterPro" id="IPR028299">
    <property type="entry name" value="ClpA/B_CS2"/>
</dbReference>
<evidence type="ECO:0000313" key="11">
    <source>
        <dbReference type="EMBL" id="NME49839.1"/>
    </source>
</evidence>
<evidence type="ECO:0000256" key="9">
    <source>
        <dbReference type="SAM" id="MobiDB-lite"/>
    </source>
</evidence>
<comment type="similarity">
    <text evidence="7">Belongs to the ClpA/ClpB family.</text>
</comment>
<evidence type="ECO:0000256" key="1">
    <source>
        <dbReference type="ARBA" id="ARBA00022737"/>
    </source>
</evidence>
<dbReference type="RefSeq" id="WP_168930998.1">
    <property type="nucleotide sequence ID" value="NZ_JABAFV010000008.1"/>
</dbReference>
<dbReference type="FunFam" id="3.40.50.300:FF:000025">
    <property type="entry name" value="ATP-dependent Clp protease subunit"/>
    <property type="match status" value="1"/>
</dbReference>
<feature type="coiled-coil region" evidence="8">
    <location>
        <begin position="427"/>
        <end position="488"/>
    </location>
</feature>
<dbReference type="CDD" id="cd19499">
    <property type="entry name" value="RecA-like_ClpB_Hsp104-like"/>
    <property type="match status" value="1"/>
</dbReference>
<dbReference type="Gene3D" id="1.10.1780.10">
    <property type="entry name" value="Clp, N-terminal domain"/>
    <property type="match status" value="1"/>
</dbReference>
<gene>
    <name evidence="11" type="ORF">HF857_06220</name>
</gene>
<organism evidence="11 12">
    <name type="scientific">Enterococcus cecorum</name>
    <dbReference type="NCBI Taxonomy" id="44008"/>
    <lineage>
        <taxon>Bacteria</taxon>
        <taxon>Bacillati</taxon>
        <taxon>Bacillota</taxon>
        <taxon>Bacilli</taxon>
        <taxon>Lactobacillales</taxon>
        <taxon>Enterococcaceae</taxon>
        <taxon>Enterococcus</taxon>
    </lineage>
</organism>
<dbReference type="InterPro" id="IPR050130">
    <property type="entry name" value="ClpA_ClpB"/>
</dbReference>
<dbReference type="Pfam" id="PF02861">
    <property type="entry name" value="Clp_N"/>
    <property type="match status" value="1"/>
</dbReference>
<dbReference type="GO" id="GO:0005737">
    <property type="term" value="C:cytoplasm"/>
    <property type="evidence" value="ECO:0007669"/>
    <property type="project" value="TreeGrafter"/>
</dbReference>
<dbReference type="InterPro" id="IPR027417">
    <property type="entry name" value="P-loop_NTPase"/>
</dbReference>
<keyword evidence="2 7" id="KW-0547">Nucleotide-binding</keyword>
<keyword evidence="3 7" id="KW-0067">ATP-binding</keyword>
<dbReference type="GO" id="GO:0008233">
    <property type="term" value="F:peptidase activity"/>
    <property type="evidence" value="ECO:0007669"/>
    <property type="project" value="UniProtKB-KW"/>
</dbReference>
<reference evidence="11 12" key="1">
    <citation type="submission" date="2020-04" db="EMBL/GenBank/DDBJ databases">
        <authorList>
            <person name="Hitch T.C.A."/>
            <person name="Wylensek D."/>
            <person name="Clavel T."/>
        </authorList>
    </citation>
    <scope>NUCLEOTIDE SEQUENCE [LARGE SCALE GENOMIC DNA]</scope>
    <source>
        <strain evidence="11 12">WCA-380-WT-3C</strain>
    </source>
</reference>
<accession>A0A7X9NP64</accession>
<dbReference type="FunFam" id="3.40.50.300:FF:000010">
    <property type="entry name" value="Chaperone clpB 1, putative"/>
    <property type="match status" value="1"/>
</dbReference>
<evidence type="ECO:0000256" key="3">
    <source>
        <dbReference type="ARBA" id="ARBA00022840"/>
    </source>
</evidence>
<dbReference type="Proteomes" id="UP000588071">
    <property type="component" value="Unassembled WGS sequence"/>
</dbReference>
<feature type="domain" description="Clp R" evidence="10">
    <location>
        <begin position="1"/>
        <end position="148"/>
    </location>
</feature>
<dbReference type="PRINTS" id="PR00300">
    <property type="entry name" value="CLPPROTEASEA"/>
</dbReference>
<evidence type="ECO:0000256" key="8">
    <source>
        <dbReference type="SAM" id="Coils"/>
    </source>
</evidence>
<keyword evidence="11" id="KW-0378">Hydrolase</keyword>
<feature type="region of interest" description="Disordered" evidence="9">
    <location>
        <begin position="144"/>
        <end position="172"/>
    </location>
</feature>
<dbReference type="Gene3D" id="3.40.50.300">
    <property type="entry name" value="P-loop containing nucleotide triphosphate hydrolases"/>
    <property type="match status" value="2"/>
</dbReference>
<dbReference type="SMART" id="SM01086">
    <property type="entry name" value="ClpB_D2-small"/>
    <property type="match status" value="1"/>
</dbReference>
<evidence type="ECO:0000256" key="6">
    <source>
        <dbReference type="PROSITE-ProRule" id="PRU01251"/>
    </source>
</evidence>
<dbReference type="InterPro" id="IPR019489">
    <property type="entry name" value="Clp_ATPase_C"/>
</dbReference>
<dbReference type="InterPro" id="IPR001270">
    <property type="entry name" value="ClpA/B"/>
</dbReference>
<dbReference type="PANTHER" id="PTHR11638">
    <property type="entry name" value="ATP-DEPENDENT CLP PROTEASE"/>
    <property type="match status" value="1"/>
</dbReference>
<dbReference type="SUPFAM" id="SSF52540">
    <property type="entry name" value="P-loop containing nucleoside triphosphate hydrolases"/>
    <property type="match status" value="2"/>
</dbReference>
<evidence type="ECO:0000256" key="2">
    <source>
        <dbReference type="ARBA" id="ARBA00022741"/>
    </source>
</evidence>
<dbReference type="EMBL" id="JABAFV010000008">
    <property type="protein sequence ID" value="NME49839.1"/>
    <property type="molecule type" value="Genomic_DNA"/>
</dbReference>
<keyword evidence="11" id="KW-0645">Protease</keyword>
<dbReference type="InterPro" id="IPR036628">
    <property type="entry name" value="Clp_N_dom_sf"/>
</dbReference>
<proteinExistence type="inferred from homology"/>
<dbReference type="InterPro" id="IPR003959">
    <property type="entry name" value="ATPase_AAA_core"/>
</dbReference>
<keyword evidence="1 6" id="KW-0677">Repeat</keyword>
<dbReference type="GO" id="GO:0016887">
    <property type="term" value="F:ATP hydrolysis activity"/>
    <property type="evidence" value="ECO:0007669"/>
    <property type="project" value="InterPro"/>
</dbReference>
<dbReference type="Gene3D" id="4.10.860.10">
    <property type="entry name" value="UVR domain"/>
    <property type="match status" value="1"/>
</dbReference>
<dbReference type="PROSITE" id="PS00870">
    <property type="entry name" value="CLPAB_1"/>
    <property type="match status" value="1"/>
</dbReference>
<evidence type="ECO:0000313" key="12">
    <source>
        <dbReference type="Proteomes" id="UP000588071"/>
    </source>
</evidence>